<comment type="caution">
    <text evidence="3">The sequence shown here is derived from an EMBL/GenBank/DDBJ whole genome shotgun (WGS) entry which is preliminary data.</text>
</comment>
<gene>
    <name evidence="3" type="ORF">E9677_02845</name>
</gene>
<proteinExistence type="predicted"/>
<organism evidence="3 4">
    <name type="scientific">Rhizobium rhizophilum</name>
    <dbReference type="NCBI Taxonomy" id="1850373"/>
    <lineage>
        <taxon>Bacteria</taxon>
        <taxon>Pseudomonadati</taxon>
        <taxon>Pseudomonadota</taxon>
        <taxon>Alphaproteobacteria</taxon>
        <taxon>Hyphomicrobiales</taxon>
        <taxon>Rhizobiaceae</taxon>
        <taxon>Rhizobium/Agrobacterium group</taxon>
        <taxon>Rhizobium</taxon>
    </lineage>
</organism>
<reference evidence="3 4" key="1">
    <citation type="submission" date="2019-04" db="EMBL/GenBank/DDBJ databases">
        <title>Genome sequence of strain 7209-2.</title>
        <authorList>
            <person name="Gao J."/>
            <person name="Sun J."/>
        </authorList>
    </citation>
    <scope>NUCLEOTIDE SEQUENCE [LARGE SCALE GENOMIC DNA]</scope>
    <source>
        <strain evidence="3 4">7209-2</strain>
    </source>
</reference>
<dbReference type="EMBL" id="STGT01000001">
    <property type="protein sequence ID" value="THV16950.1"/>
    <property type="molecule type" value="Genomic_DNA"/>
</dbReference>
<dbReference type="NCBIfam" id="TIGR00696">
    <property type="entry name" value="wecG_tagA_cpsF"/>
    <property type="match status" value="1"/>
</dbReference>
<keyword evidence="1" id="KW-0328">Glycosyltransferase</keyword>
<dbReference type="PANTHER" id="PTHR34136:SF1">
    <property type="entry name" value="UDP-N-ACETYL-D-MANNOSAMINURONIC ACID TRANSFERASE"/>
    <property type="match status" value="1"/>
</dbReference>
<evidence type="ECO:0000313" key="4">
    <source>
        <dbReference type="Proteomes" id="UP000309667"/>
    </source>
</evidence>
<dbReference type="Proteomes" id="UP000309667">
    <property type="component" value="Unassembled WGS sequence"/>
</dbReference>
<dbReference type="CDD" id="cd06533">
    <property type="entry name" value="Glyco_transf_WecG_TagA"/>
    <property type="match status" value="1"/>
</dbReference>
<sequence>MSASSSALKKPAETALAGSDQPAIAVLPVLGMPVHDLGWNQALALLEQKLTSRQGFTHIAFLNANNANVMVRDPEYRDVLGRCLVLPDGIGVDIAARLLHGGRFTANLNGTDFVPASLTFIAKPLRIGLLGATSEVLQAAAVNFRKHTPWHEFIEISDGYFDRADPALILKRIEMARIDLLLVAMGTPLQEKWVDRHLADGHARVVISVGALLDFVSGRVTRAPRWVRSLRSEWLFRLWLEPNRLWRRYILGIPVFLGHVLSHRLRHPSAPRN</sequence>
<dbReference type="InterPro" id="IPR004629">
    <property type="entry name" value="WecG_TagA_CpsF"/>
</dbReference>
<dbReference type="PANTHER" id="PTHR34136">
    <property type="match status" value="1"/>
</dbReference>
<name>A0ABY2QZC1_9HYPH</name>
<protein>
    <submittedName>
        <fullName evidence="3">WecB/TagA/CpsF family glycosyltransferase</fullName>
    </submittedName>
</protein>
<evidence type="ECO:0000256" key="2">
    <source>
        <dbReference type="ARBA" id="ARBA00022679"/>
    </source>
</evidence>
<evidence type="ECO:0000256" key="1">
    <source>
        <dbReference type="ARBA" id="ARBA00022676"/>
    </source>
</evidence>
<dbReference type="RefSeq" id="WP_136556574.1">
    <property type="nucleotide sequence ID" value="NZ_STGT01000001.1"/>
</dbReference>
<keyword evidence="2" id="KW-0808">Transferase</keyword>
<evidence type="ECO:0000313" key="3">
    <source>
        <dbReference type="EMBL" id="THV16950.1"/>
    </source>
</evidence>
<accession>A0ABY2QZC1</accession>
<keyword evidence="4" id="KW-1185">Reference proteome</keyword>
<dbReference type="Pfam" id="PF03808">
    <property type="entry name" value="Glyco_tran_WecG"/>
    <property type="match status" value="1"/>
</dbReference>